<evidence type="ECO:0000256" key="2">
    <source>
        <dbReference type="SAM" id="Phobius"/>
    </source>
</evidence>
<proteinExistence type="predicted"/>
<feature type="compositionally biased region" description="Low complexity" evidence="1">
    <location>
        <begin position="26"/>
        <end position="41"/>
    </location>
</feature>
<dbReference type="RefSeq" id="XP_021879348.1">
    <property type="nucleotide sequence ID" value="XM_022030325.1"/>
</dbReference>
<dbReference type="AlphaFoldDB" id="A0A1Y2GGZ3"/>
<feature type="compositionally biased region" description="Low complexity" evidence="1">
    <location>
        <begin position="90"/>
        <end position="99"/>
    </location>
</feature>
<feature type="region of interest" description="Disordered" evidence="1">
    <location>
        <begin position="1156"/>
        <end position="1210"/>
    </location>
</feature>
<dbReference type="InParanoid" id="A0A1Y2GGZ3"/>
<feature type="region of interest" description="Disordered" evidence="1">
    <location>
        <begin position="235"/>
        <end position="266"/>
    </location>
</feature>
<feature type="compositionally biased region" description="Polar residues" evidence="1">
    <location>
        <begin position="239"/>
        <end position="250"/>
    </location>
</feature>
<dbReference type="GeneID" id="33572167"/>
<evidence type="ECO:0000256" key="1">
    <source>
        <dbReference type="SAM" id="MobiDB-lite"/>
    </source>
</evidence>
<organism evidence="3 4">
    <name type="scientific">Lobosporangium transversale</name>
    <dbReference type="NCBI Taxonomy" id="64571"/>
    <lineage>
        <taxon>Eukaryota</taxon>
        <taxon>Fungi</taxon>
        <taxon>Fungi incertae sedis</taxon>
        <taxon>Mucoromycota</taxon>
        <taxon>Mortierellomycotina</taxon>
        <taxon>Mortierellomycetes</taxon>
        <taxon>Mortierellales</taxon>
        <taxon>Mortierellaceae</taxon>
        <taxon>Lobosporangium</taxon>
    </lineage>
</organism>
<dbReference type="EMBL" id="MCFF01000030">
    <property type="protein sequence ID" value="ORZ10627.1"/>
    <property type="molecule type" value="Genomic_DNA"/>
</dbReference>
<dbReference type="OrthoDB" id="2380968at2759"/>
<feature type="region of interest" description="Disordered" evidence="1">
    <location>
        <begin position="482"/>
        <end position="506"/>
    </location>
</feature>
<reference evidence="3 4" key="1">
    <citation type="submission" date="2016-07" db="EMBL/GenBank/DDBJ databases">
        <title>Pervasive Adenine N6-methylation of Active Genes in Fungi.</title>
        <authorList>
            <consortium name="DOE Joint Genome Institute"/>
            <person name="Mondo S.J."/>
            <person name="Dannebaum R.O."/>
            <person name="Kuo R.C."/>
            <person name="Labutti K."/>
            <person name="Haridas S."/>
            <person name="Kuo A."/>
            <person name="Salamov A."/>
            <person name="Ahrendt S.R."/>
            <person name="Lipzen A."/>
            <person name="Sullivan W."/>
            <person name="Andreopoulos W.B."/>
            <person name="Clum A."/>
            <person name="Lindquist E."/>
            <person name="Daum C."/>
            <person name="Ramamoorthy G.K."/>
            <person name="Gryganskyi A."/>
            <person name="Culley D."/>
            <person name="Magnuson J.K."/>
            <person name="James T.Y."/>
            <person name="O'Malley M.A."/>
            <person name="Stajich J.E."/>
            <person name="Spatafora J.W."/>
            <person name="Visel A."/>
            <person name="Grigoriev I.V."/>
        </authorList>
    </citation>
    <scope>NUCLEOTIDE SEQUENCE [LARGE SCALE GENOMIC DNA]</scope>
    <source>
        <strain evidence="3 4">NRRL 3116</strain>
    </source>
</reference>
<feature type="compositionally biased region" description="Basic and acidic residues" evidence="1">
    <location>
        <begin position="490"/>
        <end position="504"/>
    </location>
</feature>
<feature type="compositionally biased region" description="Basic and acidic residues" evidence="1">
    <location>
        <begin position="1177"/>
        <end position="1190"/>
    </location>
</feature>
<name>A0A1Y2GGZ3_9FUNG</name>
<evidence type="ECO:0000313" key="3">
    <source>
        <dbReference type="EMBL" id="ORZ10627.1"/>
    </source>
</evidence>
<keyword evidence="2" id="KW-1133">Transmembrane helix</keyword>
<feature type="region of interest" description="Disordered" evidence="1">
    <location>
        <begin position="14"/>
        <end position="46"/>
    </location>
</feature>
<gene>
    <name evidence="3" type="ORF">BCR41DRAFT_423762</name>
</gene>
<evidence type="ECO:0000313" key="4">
    <source>
        <dbReference type="Proteomes" id="UP000193648"/>
    </source>
</evidence>
<keyword evidence="2" id="KW-0472">Membrane</keyword>
<protein>
    <submittedName>
        <fullName evidence="3">Uncharacterized protein</fullName>
    </submittedName>
</protein>
<keyword evidence="2" id="KW-0812">Transmembrane</keyword>
<sequence length="1226" mass="135140">MKDNQFIQIMLAEDHAPIPKASNRNSFHGESSSNSLSSQHSRTNARKRLTQQSFTTIPAAATTSSSAVHPFSFLTRTGSAHPRHRSMSIASGTSGGTASTARLLTTSTTSPETTVLTKEKEFMANTRILAMSNLIESFTSTPHPKQGFYGKQLKIIGSTSSSVSATGAELDIAVKIHVIEDIWTTCPLLPTSTILHRWKVTYLGTADQKDSDDFGPQLTNSKADKDTSWVQATVERTETISPAPSPISDQPSKKRPLSMSSVSSLPARNATPQTHIGVLSNALCFVANRSGDYLVQLSIHVPFVLGTGSRSIHLPHIPKCRSNFLKFQVQSPQSLNQENGINVEARANTDTDVTHCDDDENFSNGFEFNVYPILSTLDEAHLNPESDDDAQFWLEVQELLEGSGQFVEKLIASDNDKGSAVKNQAEETRNGTENVTKPEFEIAGCFAPSSSLHVSWIPRDAVDFVQEVEQDMIVHISGMPDQTKSSTLLQDRKRKDPEESHATDQADQIEELIEYQHLDLDDCDLAISAESTLTLSIQKLGWRQPFMDFSIELEDIKHGYASDVSLLDIAGDAVQDWESLVPDLTGQTVPLYLDNLDKDSSTDHDHHPSPIYRVWFFTGTEGTTTVQISIRVGQAVCVGYGKDILCNIPKIHVHGATWDKGRIHVHASSDLMIQRFNARLLETSHVDGHSQLEEGLSGRHPSILHFQYQSTDYRLAVVAQRYQAVARIARIERVRAEIGIGGQRQPGFARITLSNVVLPQYDDPYLRVYQLDGAEIWNVLVDGKPCGKSIMYMDRKSAGQRTVMIPIPEESLNGNDLHQIEISYGFNTFDCDQEDMEDETLGIKLVVPGFSLPVGEYVVVASLPKLARGIDYDEPSGDFEVISNLGKVGQRRTITYGAYMIRGRPRLSIRTVRATAETWNVNQIEHEGLERAQDVAGGYGEVSGSLEQIGRAASAVVAHDPQQPPFNAGVVVIQQTSQRHPQQPLELQNPQTEQRLDGEILPVLSTRTNGLGSGVEGGATTSNLAPQVGSPALIRSGSGSSQMGLWWSKPLSFEQVPGMMRKWWKPVMASIAAVMLMIMIANAAAFRETKSTSLDLVGIPAWQRPFVAIGRLWRDSSMSPNDRQTNPFTSMWEEWGEQGEQKKDDLYMETVVTVTTTKEAGPRETEEAMETTTTQDLEIRSPPEGGHKGDGGGYEEYDGQNGTRPDASGLGRIVQFLKKLVHDLKH</sequence>
<keyword evidence="4" id="KW-1185">Reference proteome</keyword>
<feature type="transmembrane region" description="Helical" evidence="2">
    <location>
        <begin position="1063"/>
        <end position="1086"/>
    </location>
</feature>
<accession>A0A1Y2GGZ3</accession>
<comment type="caution">
    <text evidence="3">The sequence shown here is derived from an EMBL/GenBank/DDBJ whole genome shotgun (WGS) entry which is preliminary data.</text>
</comment>
<dbReference type="Proteomes" id="UP000193648">
    <property type="component" value="Unassembled WGS sequence"/>
</dbReference>
<feature type="region of interest" description="Disordered" evidence="1">
    <location>
        <begin position="76"/>
        <end position="99"/>
    </location>
</feature>